<evidence type="ECO:0000313" key="1">
    <source>
        <dbReference type="EMBL" id="CAG6540315.1"/>
    </source>
</evidence>
<dbReference type="EMBL" id="HBUE01329212">
    <property type="protein sequence ID" value="CAG6592384.1"/>
    <property type="molecule type" value="Transcribed_RNA"/>
</dbReference>
<dbReference type="EMBL" id="HBUE01222542">
    <property type="protein sequence ID" value="CAG6540315.1"/>
    <property type="molecule type" value="Transcribed_RNA"/>
</dbReference>
<name>A0A8D8HRM3_CULPI</name>
<organism evidence="1">
    <name type="scientific">Culex pipiens</name>
    <name type="common">House mosquito</name>
    <dbReference type="NCBI Taxonomy" id="7175"/>
    <lineage>
        <taxon>Eukaryota</taxon>
        <taxon>Metazoa</taxon>
        <taxon>Ecdysozoa</taxon>
        <taxon>Arthropoda</taxon>
        <taxon>Hexapoda</taxon>
        <taxon>Insecta</taxon>
        <taxon>Pterygota</taxon>
        <taxon>Neoptera</taxon>
        <taxon>Endopterygota</taxon>
        <taxon>Diptera</taxon>
        <taxon>Nematocera</taxon>
        <taxon>Culicoidea</taxon>
        <taxon>Culicidae</taxon>
        <taxon>Culicinae</taxon>
        <taxon>Culicini</taxon>
        <taxon>Culex</taxon>
        <taxon>Culex</taxon>
    </lineage>
</organism>
<dbReference type="AlphaFoldDB" id="A0A8D8HRM3"/>
<reference evidence="1" key="1">
    <citation type="submission" date="2021-05" db="EMBL/GenBank/DDBJ databases">
        <authorList>
            <person name="Alioto T."/>
            <person name="Alioto T."/>
            <person name="Gomez Garrido J."/>
        </authorList>
    </citation>
    <scope>NUCLEOTIDE SEQUENCE</scope>
</reference>
<proteinExistence type="predicted"/>
<sequence>MDIFGKLVELGRNVVQRYGSGCALQFALDRVEPLQNLITLCCNLIQSNRVGLGHRSTDRGPLFLVACSYEVLLKGMQFVVNDLDHGVNGGEVMPHGVRQPVKPIAELDRSASAKHSVVIVVTQG</sequence>
<protein>
    <submittedName>
        <fullName evidence="1">(northern house mosquito) hypothetical protein</fullName>
    </submittedName>
</protein>
<accession>A0A8D8HRM3</accession>